<evidence type="ECO:0000256" key="3">
    <source>
        <dbReference type="ARBA" id="ARBA00022723"/>
    </source>
</evidence>
<dbReference type="InterPro" id="IPR027417">
    <property type="entry name" value="P-loop_NTPase"/>
</dbReference>
<evidence type="ECO:0000256" key="6">
    <source>
        <dbReference type="ARBA" id="ARBA00022842"/>
    </source>
</evidence>
<dbReference type="InterPro" id="IPR006169">
    <property type="entry name" value="GTP1_OBG_dom"/>
</dbReference>
<evidence type="ECO:0000256" key="4">
    <source>
        <dbReference type="ARBA" id="ARBA00022741"/>
    </source>
</evidence>
<feature type="binding site" evidence="8">
    <location>
        <begin position="190"/>
        <end position="194"/>
    </location>
    <ligand>
        <name>GTP</name>
        <dbReference type="ChEBI" id="CHEBI:37565"/>
    </ligand>
</feature>
<dbReference type="GO" id="GO:0005525">
    <property type="term" value="F:GTP binding"/>
    <property type="evidence" value="ECO:0007669"/>
    <property type="project" value="UniProtKB-UniRule"/>
</dbReference>
<keyword evidence="12" id="KW-1185">Reference proteome</keyword>
<accession>U7D5L6</accession>
<comment type="subcellular location">
    <subcellularLocation>
        <location evidence="8">Cytoplasm</location>
    </subcellularLocation>
</comment>
<dbReference type="NCBIfam" id="NF008956">
    <property type="entry name" value="PRK12299.1"/>
    <property type="match status" value="1"/>
</dbReference>
<dbReference type="eggNOG" id="COG0536">
    <property type="taxonomic scope" value="Bacteria"/>
</dbReference>
<dbReference type="RefSeq" id="WP_022637310.1">
    <property type="nucleotide sequence ID" value="NZ_ASJR01000016.1"/>
</dbReference>
<dbReference type="HAMAP" id="MF_01454">
    <property type="entry name" value="GTPase_Obg"/>
    <property type="match status" value="1"/>
</dbReference>
<dbReference type="InterPro" id="IPR045086">
    <property type="entry name" value="OBG_GTPase"/>
</dbReference>
<feature type="domain" description="OBG-type G" evidence="9">
    <location>
        <begin position="159"/>
        <end position="330"/>
    </location>
</feature>
<evidence type="ECO:0000313" key="11">
    <source>
        <dbReference type="EMBL" id="ERP31263.1"/>
    </source>
</evidence>
<keyword evidence="2 8" id="KW-0963">Cytoplasm</keyword>
<keyword evidence="3 8" id="KW-0479">Metal-binding</keyword>
<evidence type="ECO:0000259" key="9">
    <source>
        <dbReference type="PROSITE" id="PS51710"/>
    </source>
</evidence>
<dbReference type="GO" id="GO:0003924">
    <property type="term" value="F:GTPase activity"/>
    <property type="evidence" value="ECO:0007669"/>
    <property type="project" value="UniProtKB-UniRule"/>
</dbReference>
<dbReference type="STRING" id="1313304.CALK_1882"/>
<dbReference type="Gene3D" id="3.40.50.300">
    <property type="entry name" value="P-loop containing nucleotide triphosphate hydrolases"/>
    <property type="match status" value="1"/>
</dbReference>
<dbReference type="PRINTS" id="PR00326">
    <property type="entry name" value="GTP1OBG"/>
</dbReference>
<evidence type="ECO:0000256" key="2">
    <source>
        <dbReference type="ARBA" id="ARBA00022490"/>
    </source>
</evidence>
<keyword evidence="5 8" id="KW-0378">Hydrolase</keyword>
<dbReference type="PATRIC" id="fig|1313304.3.peg.1792"/>
<feature type="binding site" evidence="8">
    <location>
        <begin position="213"/>
        <end position="216"/>
    </location>
    <ligand>
        <name>GTP</name>
        <dbReference type="ChEBI" id="CHEBI:37565"/>
    </ligand>
</feature>
<dbReference type="PANTHER" id="PTHR11702">
    <property type="entry name" value="DEVELOPMENTALLY REGULATED GTP-BINDING PROTEIN-RELATED"/>
    <property type="match status" value="1"/>
</dbReference>
<dbReference type="GO" id="GO:0042254">
    <property type="term" value="P:ribosome biogenesis"/>
    <property type="evidence" value="ECO:0007669"/>
    <property type="project" value="UniProtKB-UniRule"/>
</dbReference>
<name>U7D5L6_9BACT</name>
<reference evidence="11 12" key="1">
    <citation type="journal article" date="2013" name="Environ. Microbiol.">
        <title>Genome analysis of Chitinivibrio alkaliphilus gen. nov., sp. nov., a novel extremely haloalkaliphilic anaerobic chitinolytic bacterium from the candidate phylum Termite Group 3.</title>
        <authorList>
            <person name="Sorokin D.Y."/>
            <person name="Gumerov V.M."/>
            <person name="Rakitin A.L."/>
            <person name="Beletsky A.V."/>
            <person name="Damste J.S."/>
            <person name="Muyzer G."/>
            <person name="Mardanov A.V."/>
            <person name="Ravin N.V."/>
        </authorList>
    </citation>
    <scope>NUCLEOTIDE SEQUENCE [LARGE SCALE GENOMIC DNA]</scope>
    <source>
        <strain evidence="11 12">ACht1</strain>
    </source>
</reference>
<dbReference type="PANTHER" id="PTHR11702:SF31">
    <property type="entry name" value="MITOCHONDRIAL RIBOSOME-ASSOCIATED GTPASE 2"/>
    <property type="match status" value="1"/>
</dbReference>
<sequence length="330" mass="35780">MFIDEAVVEIHAGDGGRGCFSYLREKFRPKGKPDGGNGGRGGSVFFRASQRVETLQDLSIRHILRGNRGDHGGSKNKHGKDGEDIYIDVPVGLTVRTYDTDEIIHDFTEVGETFCVAAGGRGGRGNAALVSRNNPDPDHAQYGMPGEQLKMKLVLKVMANVGLVGKPNAGKSTFLSSVSKAHPKIADYPFTTLQPQLGVVRLPRRHQSFTIADIPGIIDGAHLGKGLGIQFLKHIERTQVLAILVDGQSENPLAEAEKIVEELRQYSSLLLEKPRVFILTKGDISADTVVPEGWFSMSSVTGQGVTEVLHHLFTLVAQIKGSQREPVEVG</sequence>
<dbReference type="Gene3D" id="2.70.210.12">
    <property type="entry name" value="GTP1/OBG domain"/>
    <property type="match status" value="1"/>
</dbReference>
<comment type="subunit">
    <text evidence="8">Monomer.</text>
</comment>
<keyword evidence="4 8" id="KW-0547">Nucleotide-binding</keyword>
<feature type="binding site" evidence="8">
    <location>
        <begin position="280"/>
        <end position="283"/>
    </location>
    <ligand>
        <name>GTP</name>
        <dbReference type="ChEBI" id="CHEBI:37565"/>
    </ligand>
</feature>
<dbReference type="GO" id="GO:0000287">
    <property type="term" value="F:magnesium ion binding"/>
    <property type="evidence" value="ECO:0007669"/>
    <property type="project" value="InterPro"/>
</dbReference>
<keyword evidence="6 8" id="KW-0460">Magnesium</keyword>
<dbReference type="InterPro" id="IPR031167">
    <property type="entry name" value="G_OBG"/>
</dbReference>
<dbReference type="OrthoDB" id="9807318at2"/>
<feature type="binding site" evidence="8">
    <location>
        <position position="192"/>
    </location>
    <ligand>
        <name>Mg(2+)</name>
        <dbReference type="ChEBI" id="CHEBI:18420"/>
    </ligand>
</feature>
<dbReference type="Pfam" id="PF01926">
    <property type="entry name" value="MMR_HSR1"/>
    <property type="match status" value="1"/>
</dbReference>
<dbReference type="GO" id="GO:0005737">
    <property type="term" value="C:cytoplasm"/>
    <property type="evidence" value="ECO:0007669"/>
    <property type="project" value="UniProtKB-SubCell"/>
</dbReference>
<dbReference type="PROSITE" id="PS51883">
    <property type="entry name" value="OBG"/>
    <property type="match status" value="1"/>
</dbReference>
<comment type="function">
    <text evidence="8">An essential GTPase which binds GTP, GDP and possibly (p)ppGpp with moderate affinity, with high nucleotide exchange rates and a fairly low GTP hydrolysis rate. Plays a role in control of the cell cycle, stress response, ribosome biogenesis and in those bacteria that undergo differentiation, in morphogenesis control.</text>
</comment>
<dbReference type="PIRSF" id="PIRSF002401">
    <property type="entry name" value="GTP_bd_Obg/CgtA"/>
    <property type="match status" value="1"/>
</dbReference>
<feature type="domain" description="Obg" evidence="10">
    <location>
        <begin position="1"/>
        <end position="158"/>
    </location>
</feature>
<dbReference type="AlphaFoldDB" id="U7D5L6"/>
<dbReference type="SUPFAM" id="SSF52540">
    <property type="entry name" value="P-loop containing nucleoside triphosphate hydrolases"/>
    <property type="match status" value="1"/>
</dbReference>
<feature type="binding site" evidence="8">
    <location>
        <position position="172"/>
    </location>
    <ligand>
        <name>Mg(2+)</name>
        <dbReference type="ChEBI" id="CHEBI:18420"/>
    </ligand>
</feature>
<evidence type="ECO:0000259" key="10">
    <source>
        <dbReference type="PROSITE" id="PS51883"/>
    </source>
</evidence>
<dbReference type="Proteomes" id="UP000017148">
    <property type="component" value="Unassembled WGS sequence"/>
</dbReference>
<dbReference type="InterPro" id="IPR014100">
    <property type="entry name" value="GTP-bd_Obg/CgtA"/>
</dbReference>
<feature type="binding site" evidence="8">
    <location>
        <begin position="298"/>
        <end position="300"/>
    </location>
    <ligand>
        <name>GTP</name>
        <dbReference type="ChEBI" id="CHEBI:37565"/>
    </ligand>
</feature>
<dbReference type="EC" id="3.6.5.-" evidence="8"/>
<comment type="similarity">
    <text evidence="1 8">Belongs to the TRAFAC class OBG-HflX-like GTPase superfamily. OBG GTPase family.</text>
</comment>
<comment type="caution">
    <text evidence="11">The sequence shown here is derived from an EMBL/GenBank/DDBJ whole genome shotgun (WGS) entry which is preliminary data.</text>
</comment>
<dbReference type="InterPro" id="IPR006073">
    <property type="entry name" value="GTP-bd"/>
</dbReference>
<dbReference type="PROSITE" id="PS51710">
    <property type="entry name" value="G_OBG"/>
    <property type="match status" value="1"/>
</dbReference>
<dbReference type="CDD" id="cd01898">
    <property type="entry name" value="Obg"/>
    <property type="match status" value="1"/>
</dbReference>
<evidence type="ECO:0000256" key="5">
    <source>
        <dbReference type="ARBA" id="ARBA00022801"/>
    </source>
</evidence>
<organism evidence="11 12">
    <name type="scientific">Chitinivibrio alkaliphilus ACht1</name>
    <dbReference type="NCBI Taxonomy" id="1313304"/>
    <lineage>
        <taxon>Bacteria</taxon>
        <taxon>Pseudomonadati</taxon>
        <taxon>Fibrobacterota</taxon>
        <taxon>Chitinivibrionia</taxon>
        <taxon>Chitinivibrionales</taxon>
        <taxon>Chitinivibrionaceae</taxon>
        <taxon>Chitinivibrio</taxon>
    </lineage>
</organism>
<dbReference type="FunFam" id="2.70.210.12:FF:000001">
    <property type="entry name" value="GTPase Obg"/>
    <property type="match status" value="1"/>
</dbReference>
<dbReference type="SUPFAM" id="SSF82051">
    <property type="entry name" value="Obg GTP-binding protein N-terminal domain"/>
    <property type="match status" value="1"/>
</dbReference>
<comment type="cofactor">
    <cofactor evidence="8">
        <name>Mg(2+)</name>
        <dbReference type="ChEBI" id="CHEBI:18420"/>
    </cofactor>
</comment>
<dbReference type="GO" id="GO:0043022">
    <property type="term" value="F:ribosome binding"/>
    <property type="evidence" value="ECO:0007669"/>
    <property type="project" value="UniProtKB-ARBA"/>
</dbReference>
<dbReference type="PROSITE" id="PS00905">
    <property type="entry name" value="GTP1_OBG"/>
    <property type="match status" value="1"/>
</dbReference>
<dbReference type="InterPro" id="IPR006074">
    <property type="entry name" value="GTP1-OBG_CS"/>
</dbReference>
<evidence type="ECO:0000313" key="12">
    <source>
        <dbReference type="Proteomes" id="UP000017148"/>
    </source>
</evidence>
<evidence type="ECO:0000256" key="1">
    <source>
        <dbReference type="ARBA" id="ARBA00007699"/>
    </source>
</evidence>
<feature type="binding site" evidence="8">
    <location>
        <begin position="165"/>
        <end position="172"/>
    </location>
    <ligand>
        <name>GTP</name>
        <dbReference type="ChEBI" id="CHEBI:37565"/>
    </ligand>
</feature>
<dbReference type="NCBIfam" id="TIGR02729">
    <property type="entry name" value="Obg_CgtA"/>
    <property type="match status" value="1"/>
</dbReference>
<evidence type="ECO:0000256" key="7">
    <source>
        <dbReference type="ARBA" id="ARBA00023134"/>
    </source>
</evidence>
<proteinExistence type="inferred from homology"/>
<keyword evidence="7 8" id="KW-0342">GTP-binding</keyword>
<dbReference type="EMBL" id="ASJR01000016">
    <property type="protein sequence ID" value="ERP31263.1"/>
    <property type="molecule type" value="Genomic_DNA"/>
</dbReference>
<gene>
    <name evidence="8" type="primary">obg</name>
    <name evidence="11" type="ORF">CALK_1882</name>
</gene>
<evidence type="ECO:0000256" key="8">
    <source>
        <dbReference type="HAMAP-Rule" id="MF_01454"/>
    </source>
</evidence>
<protein>
    <recommendedName>
        <fullName evidence="8">GTPase Obg</fullName>
        <ecNumber evidence="8">3.6.5.-</ecNumber>
    </recommendedName>
    <alternativeName>
        <fullName evidence="8">GTP-binding protein Obg</fullName>
    </alternativeName>
</protein>
<dbReference type="InterPro" id="IPR036726">
    <property type="entry name" value="GTP1_OBG_dom_sf"/>
</dbReference>
<dbReference type="Pfam" id="PF01018">
    <property type="entry name" value="GTP1_OBG"/>
    <property type="match status" value="1"/>
</dbReference>